<keyword evidence="2" id="KW-1185">Reference proteome</keyword>
<accession>A0ABT5XDH1</accession>
<comment type="caution">
    <text evidence="1">The sequence shown here is derived from an EMBL/GenBank/DDBJ whole genome shotgun (WGS) entry which is preliminary data.</text>
</comment>
<dbReference type="Gene3D" id="3.30.70.20">
    <property type="match status" value="1"/>
</dbReference>
<dbReference type="Proteomes" id="UP001215956">
    <property type="component" value="Unassembled WGS sequence"/>
</dbReference>
<dbReference type="SUPFAM" id="SSF54862">
    <property type="entry name" value="4Fe-4S ferredoxins"/>
    <property type="match status" value="1"/>
</dbReference>
<name>A0ABT5XDH1_9EURY</name>
<evidence type="ECO:0008006" key="3">
    <source>
        <dbReference type="Google" id="ProtNLM"/>
    </source>
</evidence>
<dbReference type="RefSeq" id="WP_316968463.1">
    <property type="nucleotide sequence ID" value="NZ_JARFPL010000009.1"/>
</dbReference>
<dbReference type="EMBL" id="JARFPL010000009">
    <property type="protein sequence ID" value="MDF0592756.1"/>
    <property type="molecule type" value="Genomic_DNA"/>
</dbReference>
<gene>
    <name evidence="1" type="ORF">P0O24_04075</name>
</gene>
<evidence type="ECO:0000313" key="2">
    <source>
        <dbReference type="Proteomes" id="UP001215956"/>
    </source>
</evidence>
<protein>
    <recommendedName>
        <fullName evidence="3">4Fe-4S ferredoxin-type domain-containing protein</fullName>
    </recommendedName>
</protein>
<proteinExistence type="predicted"/>
<organism evidence="1 2">
    <name type="scientific">Candidatus Methanocrinis alkalitolerans</name>
    <dbReference type="NCBI Taxonomy" id="3033395"/>
    <lineage>
        <taxon>Archaea</taxon>
        <taxon>Methanobacteriati</taxon>
        <taxon>Methanobacteriota</taxon>
        <taxon>Stenosarchaea group</taxon>
        <taxon>Methanomicrobia</taxon>
        <taxon>Methanotrichales</taxon>
        <taxon>Methanotrichaceae</taxon>
        <taxon>Methanocrinis</taxon>
    </lineage>
</organism>
<reference evidence="1 2" key="1">
    <citation type="submission" date="2023-03" db="EMBL/GenBank/DDBJ databases">
        <title>Whole genome sequencing of Methanotrichaceae archaeon M04Ac.</title>
        <authorList>
            <person name="Khomyakova M.A."/>
            <person name="Merkel A.Y."/>
            <person name="Slobodkin A.I."/>
        </authorList>
    </citation>
    <scope>NUCLEOTIDE SEQUENCE [LARGE SCALE GENOMIC DNA]</scope>
    <source>
        <strain evidence="1 2">M04Ac</strain>
    </source>
</reference>
<sequence length="158" mass="17946">MKDAKAGPWRVLDVDVERCIGCRACSSLWDEISLAPALSEKGPQRWMRFPRVFEEFEAKVAESLAEVCPTGAISVTLADERPLEEGIDLAFNMIRCRRCKTPFATEEEVKYIRERIPEDLRAQNCAVSWMELCPGCRRWVGRKEAARELIVVRSGAGR</sequence>
<evidence type="ECO:0000313" key="1">
    <source>
        <dbReference type="EMBL" id="MDF0592756.1"/>
    </source>
</evidence>